<reference evidence="2 3" key="1">
    <citation type="journal article" date="2018" name="Front. Microbiol.">
        <title>Adaptation of the Freshwater Bloom-Forming Cyanobacterium Microcystis aeruginosa to Brackish Water Is Driven by Recent Horizontal Transfer of Sucrose Genes.</title>
        <authorList>
            <person name="Tanabe Y."/>
            <person name="Hodoki Y."/>
            <person name="Sano T."/>
            <person name="Tada K."/>
            <person name="Watanabe M.M."/>
        </authorList>
    </citation>
    <scope>NUCLEOTIDE SEQUENCE [LARGE SCALE GENOMIC DNA]</scope>
    <source>
        <strain evidence="2 3">Sj</strain>
    </source>
</reference>
<gene>
    <name evidence="2" type="ORF">MSj_03212</name>
</gene>
<proteinExistence type="predicted"/>
<sequence length="461" mass="49735">MTSTLLPSLPAIDDVLFNFAQSDGLSQANPVNSARNQRLTATVVFLDAGVTDYQTLQAGVIPGIATVVLTPNQDGIEQITAFLQQNPQITTIHLVSHGAPGCLYLGNCQLNLTNIYDYRQQLQNWAKINHILLYGCQVAAGDAGTEFINKLSQITGAKIAASSRRVGNVALGGSWELEVSFPTTKGENQTFVETLDLSELQTSGVFQLDILNTYQGVFTLSLVGNYDTSGYAYGVQVVGNYAYVADGDSGLQIIDISNPTNPTLKGNYDTTSSFHWAYDVQVVGNYAYVADGDSGLQIIDISNPTTPTLKGNYDTGWAYGVQIVGNYAYIADTYTGLQIIDISNPTNPTFKGNYYTSEAVPAYDVQVVGNYAYIITRSGLQIIDISNPTNPTLNGNYNYGSDDAYGVQIVGNYAYVAHLLGLQIIDISNPSNPTLKGNYDTYFAYGVEIVGNGSKSKLKNK</sequence>
<accession>A0A2Z6USC6</accession>
<evidence type="ECO:0000313" key="3">
    <source>
        <dbReference type="Proteomes" id="UP000248272"/>
    </source>
</evidence>
<evidence type="ECO:0000313" key="2">
    <source>
        <dbReference type="EMBL" id="GBL11704.1"/>
    </source>
</evidence>
<protein>
    <recommendedName>
        <fullName evidence="1">DUF4347 domain-containing protein</fullName>
    </recommendedName>
</protein>
<evidence type="ECO:0000259" key="1">
    <source>
        <dbReference type="Pfam" id="PF14252"/>
    </source>
</evidence>
<dbReference type="InterPro" id="IPR013211">
    <property type="entry name" value="LVIVD"/>
</dbReference>
<organism evidence="2 3">
    <name type="scientific">Microcystis aeruginosa Sj</name>
    <dbReference type="NCBI Taxonomy" id="1979544"/>
    <lineage>
        <taxon>Bacteria</taxon>
        <taxon>Bacillati</taxon>
        <taxon>Cyanobacteriota</taxon>
        <taxon>Cyanophyceae</taxon>
        <taxon>Oscillatoriophycideae</taxon>
        <taxon>Chroococcales</taxon>
        <taxon>Microcystaceae</taxon>
        <taxon>Microcystis</taxon>
    </lineage>
</organism>
<comment type="caution">
    <text evidence="2">The sequence shown here is derived from an EMBL/GenBank/DDBJ whole genome shotgun (WGS) entry which is preliminary data.</text>
</comment>
<dbReference type="SUPFAM" id="SSF101908">
    <property type="entry name" value="Putative isomerase YbhE"/>
    <property type="match status" value="1"/>
</dbReference>
<dbReference type="Proteomes" id="UP000248272">
    <property type="component" value="Unassembled WGS sequence"/>
</dbReference>
<dbReference type="InterPro" id="IPR025592">
    <property type="entry name" value="DUF4347"/>
</dbReference>
<dbReference type="Pfam" id="PF14252">
    <property type="entry name" value="DUF4347"/>
    <property type="match status" value="1"/>
</dbReference>
<dbReference type="EMBL" id="BDSG01000089">
    <property type="protein sequence ID" value="GBL11704.1"/>
    <property type="molecule type" value="Genomic_DNA"/>
</dbReference>
<dbReference type="Pfam" id="PF08309">
    <property type="entry name" value="LVIVD"/>
    <property type="match status" value="5"/>
</dbReference>
<name>A0A2Z6USC6_MICAE</name>
<dbReference type="AlphaFoldDB" id="A0A2Z6USC6"/>
<feature type="domain" description="DUF4347" evidence="1">
    <location>
        <begin position="43"/>
        <end position="185"/>
    </location>
</feature>